<evidence type="ECO:0000313" key="2">
    <source>
        <dbReference type="EMBL" id="CAH0378155.1"/>
    </source>
</evidence>
<dbReference type="InterPro" id="IPR036983">
    <property type="entry name" value="AIM24_sf"/>
</dbReference>
<dbReference type="PANTHER" id="PTHR43657">
    <property type="entry name" value="TRYPTOPHAN RNA-BINDING ATTENUATOR PROTEIN-LIKE PROTEIN"/>
    <property type="match status" value="1"/>
</dbReference>
<gene>
    <name evidence="2" type="ORF">PECAL_5P26750</name>
</gene>
<dbReference type="OrthoDB" id="1705416at2759"/>
<name>A0A8J2X2B5_9STRA</name>
<dbReference type="EMBL" id="CAKKNE010000005">
    <property type="protein sequence ID" value="CAH0378155.1"/>
    <property type="molecule type" value="Genomic_DNA"/>
</dbReference>
<accession>A0A8J2X2B5</accession>
<comment type="caution">
    <text evidence="2">The sequence shown here is derived from an EMBL/GenBank/DDBJ whole genome shotgun (WGS) entry which is preliminary data.</text>
</comment>
<dbReference type="Proteomes" id="UP000789595">
    <property type="component" value="Unassembled WGS sequence"/>
</dbReference>
<dbReference type="Pfam" id="PF01987">
    <property type="entry name" value="AIM24"/>
    <property type="match status" value="1"/>
</dbReference>
<dbReference type="AlphaFoldDB" id="A0A8J2X2B5"/>
<dbReference type="InterPro" id="IPR002838">
    <property type="entry name" value="AIM24"/>
</dbReference>
<dbReference type="InterPro" id="IPR016031">
    <property type="entry name" value="Trp_RNA-bd_attenuator-like_dom"/>
</dbReference>
<feature type="region of interest" description="Disordered" evidence="1">
    <location>
        <begin position="340"/>
        <end position="359"/>
    </location>
</feature>
<dbReference type="PANTHER" id="PTHR43657:SF1">
    <property type="entry name" value="ALTERED INHERITANCE OF MITOCHONDRIA PROTEIN 24, MITOCHONDRIAL"/>
    <property type="match status" value="1"/>
</dbReference>
<proteinExistence type="predicted"/>
<evidence type="ECO:0008006" key="4">
    <source>
        <dbReference type="Google" id="ProtNLM"/>
    </source>
</evidence>
<reference evidence="2" key="1">
    <citation type="submission" date="2021-11" db="EMBL/GenBank/DDBJ databases">
        <authorList>
            <consortium name="Genoscope - CEA"/>
            <person name="William W."/>
        </authorList>
    </citation>
    <scope>NUCLEOTIDE SEQUENCE</scope>
</reference>
<protein>
    <recommendedName>
        <fullName evidence="4">Altered inheritance of mitochondria protein 24, mitochondrial</fullName>
    </recommendedName>
</protein>
<keyword evidence="3" id="KW-1185">Reference proteome</keyword>
<evidence type="ECO:0000256" key="1">
    <source>
        <dbReference type="SAM" id="MobiDB-lite"/>
    </source>
</evidence>
<organism evidence="2 3">
    <name type="scientific">Pelagomonas calceolata</name>
    <dbReference type="NCBI Taxonomy" id="35677"/>
    <lineage>
        <taxon>Eukaryota</taxon>
        <taxon>Sar</taxon>
        <taxon>Stramenopiles</taxon>
        <taxon>Ochrophyta</taxon>
        <taxon>Pelagophyceae</taxon>
        <taxon>Pelagomonadales</taxon>
        <taxon>Pelagomonadaceae</taxon>
        <taxon>Pelagomonas</taxon>
    </lineage>
</organism>
<dbReference type="Gene3D" id="3.60.160.10">
    <property type="entry name" value="Mitochondrial biogenesis AIM24"/>
    <property type="match status" value="1"/>
</dbReference>
<sequence>MVQVVVPEGAAPGSHMLVRMPSGTDCSIEIPPNAPPGAVLVVPDPGATPRPVQAVAPPVERKSSWFGGSPRQAQPPAPPVGTVVAIEATGDVSGVSGFQCLGQQHMPSGWDLFGDKYGIVAKTLQPGEVVKSEPGAMVFMSDNVEMSAKTGGGRGLKGAFSQVVSGEALVTVDYRNNGPGVGHVGFTANQPFSTVVPVQLGAVPGGALNVKRGAYMAGTTDVHASAKRLPAKNMLACCCGGLPPVIQVVKGPPSGVAFLSAAGTVVSRQLQAGEAIQVDSDVIVGFEQSVQFDVKKTGDIVTVCCGGEGCFNTVLTGPGHVYLQSISVDKLMSQLVTITKESEPQDGGGGGPEAAEMAR</sequence>
<evidence type="ECO:0000313" key="3">
    <source>
        <dbReference type="Proteomes" id="UP000789595"/>
    </source>
</evidence>
<dbReference type="SUPFAM" id="SSF51219">
    <property type="entry name" value="TRAP-like"/>
    <property type="match status" value="1"/>
</dbReference>